<dbReference type="OrthoDB" id="3781809at2"/>
<gene>
    <name evidence="2" type="ORF">EXE58_05675</name>
</gene>
<accession>A0A4P7IEK6</accession>
<dbReference type="AlphaFoldDB" id="A0A4P7IEK6"/>
<keyword evidence="3" id="KW-1185">Reference proteome</keyword>
<dbReference type="KEGG" id="nsn:EXE58_05675"/>
<reference evidence="2 3" key="1">
    <citation type="submission" date="2019-03" db="EMBL/GenBank/DDBJ databases">
        <title>Three New Species of Nocardioides, Nocardioides euryhalodurans sp. nov., Nocardioides seonyuensis sp. nov. and Nocardioides eburneoflavus sp. nov. Iolated from Soil.</title>
        <authorList>
            <person name="Roh S.G."/>
            <person name="Lee C."/>
            <person name="Kim M.-K."/>
            <person name="Kim S.B."/>
        </authorList>
    </citation>
    <scope>NUCLEOTIDE SEQUENCE [LARGE SCALE GENOMIC DNA]</scope>
    <source>
        <strain evidence="2 3">MMS17-SY207-3</strain>
    </source>
</reference>
<dbReference type="Proteomes" id="UP000294853">
    <property type="component" value="Chromosome"/>
</dbReference>
<proteinExistence type="predicted"/>
<organism evidence="2 3">
    <name type="scientific">Nocardioides seonyuensis</name>
    <dbReference type="NCBI Taxonomy" id="2518371"/>
    <lineage>
        <taxon>Bacteria</taxon>
        <taxon>Bacillati</taxon>
        <taxon>Actinomycetota</taxon>
        <taxon>Actinomycetes</taxon>
        <taxon>Propionibacteriales</taxon>
        <taxon>Nocardioidaceae</taxon>
        <taxon>Nocardioides</taxon>
    </lineage>
</organism>
<protein>
    <recommendedName>
        <fullName evidence="4">FlgD Ig-like domain-containing protein</fullName>
    </recommendedName>
</protein>
<keyword evidence="1" id="KW-0732">Signal</keyword>
<dbReference type="RefSeq" id="WP_135266961.1">
    <property type="nucleotide sequence ID" value="NZ_CP038436.1"/>
</dbReference>
<evidence type="ECO:0008006" key="4">
    <source>
        <dbReference type="Google" id="ProtNLM"/>
    </source>
</evidence>
<evidence type="ECO:0000313" key="2">
    <source>
        <dbReference type="EMBL" id="QBX54993.1"/>
    </source>
</evidence>
<dbReference type="EMBL" id="CP038436">
    <property type="protein sequence ID" value="QBX54993.1"/>
    <property type="molecule type" value="Genomic_DNA"/>
</dbReference>
<name>A0A4P7IEK6_9ACTN</name>
<evidence type="ECO:0000313" key="3">
    <source>
        <dbReference type="Proteomes" id="UP000294853"/>
    </source>
</evidence>
<sequence>MMRRLAAPACALLVAVAAAVLAPVPLLPLAGAQPATDSILHVTPRFSPNADGRLDQAVLRYRLVDPASVRITVSEGRSTHRIVLLGRQQAGEHVWRWNGKGRDGKVPSYCGCTITLRTAHRGSSSADTVDSVETVLDTLVFAEVSPRTDYGLLEGKALPVYPRSTDVRDSVALRPILDEPFRWATLLIKGPDGRTVLRRDVTGSEGSTAFGEHGKPQPDDVVWTARRHGKPLAPGRYRAFIKARDMAGNIGRSPAYRLWVSRDALEMVERVHVVSPQESLTSECVFSTANGCGEVPLRCGEVVPSALYPGGLSYRSRGCSTDAWSNGAHGLHYLPLPHTAGVRGVHSAKVSFTGRPTEDAAADQGTITLPREQRHAPGVSATSPTGAETPWVTCSRMCLGLEQWDRDILGEALVPGVVWSFATSGTDSFDVERFTVTVRHLVPAS</sequence>
<feature type="signal peptide" evidence="1">
    <location>
        <begin position="1"/>
        <end position="22"/>
    </location>
</feature>
<feature type="chain" id="PRO_5038852100" description="FlgD Ig-like domain-containing protein" evidence="1">
    <location>
        <begin position="23"/>
        <end position="445"/>
    </location>
</feature>
<evidence type="ECO:0000256" key="1">
    <source>
        <dbReference type="SAM" id="SignalP"/>
    </source>
</evidence>